<proteinExistence type="predicted"/>
<evidence type="ECO:0000313" key="2">
    <source>
        <dbReference type="EMBL" id="MDI1489785.1"/>
    </source>
</evidence>
<dbReference type="Proteomes" id="UP001161017">
    <property type="component" value="Unassembled WGS sequence"/>
</dbReference>
<comment type="caution">
    <text evidence="2">The sequence shown here is derived from an EMBL/GenBank/DDBJ whole genome shotgun (WGS) entry which is preliminary data.</text>
</comment>
<evidence type="ECO:0000256" key="1">
    <source>
        <dbReference type="SAM" id="Phobius"/>
    </source>
</evidence>
<feature type="transmembrane region" description="Helical" evidence="1">
    <location>
        <begin position="67"/>
        <end position="86"/>
    </location>
</feature>
<protein>
    <submittedName>
        <fullName evidence="2">Uncharacterized protein</fullName>
    </submittedName>
</protein>
<dbReference type="EMBL" id="JAPUFD010000010">
    <property type="protein sequence ID" value="MDI1489785.1"/>
    <property type="molecule type" value="Genomic_DNA"/>
</dbReference>
<evidence type="ECO:0000313" key="3">
    <source>
        <dbReference type="Proteomes" id="UP001161017"/>
    </source>
</evidence>
<organism evidence="2 3">
    <name type="scientific">Ramalina farinacea</name>
    <dbReference type="NCBI Taxonomy" id="258253"/>
    <lineage>
        <taxon>Eukaryota</taxon>
        <taxon>Fungi</taxon>
        <taxon>Dikarya</taxon>
        <taxon>Ascomycota</taxon>
        <taxon>Pezizomycotina</taxon>
        <taxon>Lecanoromycetes</taxon>
        <taxon>OSLEUM clade</taxon>
        <taxon>Lecanoromycetidae</taxon>
        <taxon>Lecanorales</taxon>
        <taxon>Lecanorineae</taxon>
        <taxon>Ramalinaceae</taxon>
        <taxon>Ramalina</taxon>
    </lineage>
</organism>
<dbReference type="PANTHER" id="PTHR37849:SF1">
    <property type="entry name" value="YALI0E11605P"/>
    <property type="match status" value="1"/>
</dbReference>
<keyword evidence="1" id="KW-0472">Membrane</keyword>
<dbReference type="AlphaFoldDB" id="A0AA43QSY0"/>
<accession>A0AA43QSY0</accession>
<dbReference type="PANTHER" id="PTHR37849">
    <property type="entry name" value="YALI0E11605P"/>
    <property type="match status" value="1"/>
</dbReference>
<gene>
    <name evidence="2" type="ORF">OHK93_000983</name>
</gene>
<keyword evidence="1" id="KW-0812">Transmembrane</keyword>
<keyword evidence="3" id="KW-1185">Reference proteome</keyword>
<reference evidence="2" key="1">
    <citation type="journal article" date="2023" name="Genome Biol. Evol.">
        <title>First Whole Genome Sequence and Flow Cytometry Genome Size Data for the Lichen-Forming Fungus Ramalina farinacea (Ascomycota).</title>
        <authorList>
            <person name="Llewellyn T."/>
            <person name="Mian S."/>
            <person name="Hill R."/>
            <person name="Leitch I.J."/>
            <person name="Gaya E."/>
        </authorList>
    </citation>
    <scope>NUCLEOTIDE SEQUENCE</scope>
    <source>
        <strain evidence="2">LIQ254RAFAR</strain>
    </source>
</reference>
<sequence>MLSKLLTPRGIRALRQPPTTSLLRNTTTIRSFHRSPPILDTATTSAPLSSAAPRTTSKPVGAFRGGIFGFLLGAVCAGAGTFYYVMEEYRVSNELLTEDIYVRGNDYDKSVALQASVQKIHSYVATLEDKVDSMEKKKGK</sequence>
<keyword evidence="1" id="KW-1133">Transmembrane helix</keyword>
<name>A0AA43QSY0_9LECA</name>